<evidence type="ECO:0000259" key="1">
    <source>
        <dbReference type="SMART" id="SM00579"/>
    </source>
</evidence>
<dbReference type="PANTHER" id="PTHR31900:SF32">
    <property type="entry name" value="F-BOX_RNI_FBD-LIKE DOMAIN PROTEIN"/>
    <property type="match status" value="1"/>
</dbReference>
<dbReference type="Proteomes" id="UP000187609">
    <property type="component" value="Unassembled WGS sequence"/>
</dbReference>
<evidence type="ECO:0000313" key="2">
    <source>
        <dbReference type="EMBL" id="OIS97470.1"/>
    </source>
</evidence>
<name>A0A1J6IIB6_NICAT</name>
<dbReference type="SUPFAM" id="SSF52047">
    <property type="entry name" value="RNI-like"/>
    <property type="match status" value="1"/>
</dbReference>
<dbReference type="InterPro" id="IPR001810">
    <property type="entry name" value="F-box_dom"/>
</dbReference>
<feature type="domain" description="FBD" evidence="1">
    <location>
        <begin position="385"/>
        <end position="462"/>
    </location>
</feature>
<dbReference type="SUPFAM" id="SSF81383">
    <property type="entry name" value="F-box domain"/>
    <property type="match status" value="1"/>
</dbReference>
<dbReference type="CDD" id="cd22160">
    <property type="entry name" value="F-box_AtFBL13-like"/>
    <property type="match status" value="1"/>
</dbReference>
<dbReference type="InterPro" id="IPR036047">
    <property type="entry name" value="F-box-like_dom_sf"/>
</dbReference>
<dbReference type="Gene3D" id="1.20.1280.50">
    <property type="match status" value="1"/>
</dbReference>
<dbReference type="Gramene" id="OIS97470">
    <property type="protein sequence ID" value="OIS97470"/>
    <property type="gene ID" value="A4A49_16560"/>
</dbReference>
<reference evidence="2" key="1">
    <citation type="submission" date="2016-11" db="EMBL/GenBank/DDBJ databases">
        <title>The genome of Nicotiana attenuata.</title>
        <authorList>
            <person name="Xu S."/>
            <person name="Brockmoeller T."/>
            <person name="Gaquerel E."/>
            <person name="Navarro A."/>
            <person name="Kuhl H."/>
            <person name="Gase K."/>
            <person name="Ling Z."/>
            <person name="Zhou W."/>
            <person name="Kreitzer C."/>
            <person name="Stanke M."/>
            <person name="Tang H."/>
            <person name="Lyons E."/>
            <person name="Pandey P."/>
            <person name="Pandey S.P."/>
            <person name="Timmermann B."/>
            <person name="Baldwin I.T."/>
        </authorList>
    </citation>
    <scope>NUCLEOTIDE SEQUENCE [LARGE SCALE GENOMIC DNA]</scope>
    <source>
        <strain evidence="2">UT</strain>
    </source>
</reference>
<dbReference type="Gene3D" id="3.80.10.10">
    <property type="entry name" value="Ribonuclease Inhibitor"/>
    <property type="match status" value="1"/>
</dbReference>
<dbReference type="OMA" id="CIRQRNV"/>
<evidence type="ECO:0000313" key="3">
    <source>
        <dbReference type="Proteomes" id="UP000187609"/>
    </source>
</evidence>
<sequence>MEMQRKITSREDRLSNLPDAILIHILSMLPGWHNKEVARTSVLSRRWRFLWKSVPISLYFDFPICESENDNLFYLASIHRELYYWRNCEKIQKFRVWRLRYEDRFAKDIDLRVHFAIKVANVESFELGIIDTIHQRYEFPQFAYKNASLSDLALWYCQLNPTDSVNWSSLVSLSLGSLPLADGVMEKVLSGCPNLECLELDSVSGIHRLEISSVKLRKLTIRDYISENPDLCLEILAPYIQNLQLSGYCIDICIRQRNVASLVTAVLYLNFDFGNHDLEKEGNYLKELLHCIAHVENLELGPWCIKFLSVLELKGWQPPPSNWKFIELPALQQLDFPGLCSFLTYSLDLEALVIDWWYNDQERDLLSRYANEDEQIKRFETRNFNCSFPHLKTIEIINFHGPLSENKSLLPLIKYFLKHATVLEKVVIGAIFKESDMLDHFEMTQELLSFPRSSPHASIVFSYR</sequence>
<dbReference type="SMART" id="SM00579">
    <property type="entry name" value="FBD"/>
    <property type="match status" value="1"/>
</dbReference>
<dbReference type="STRING" id="49451.A0A1J6IIB6"/>
<dbReference type="Pfam" id="PF23622">
    <property type="entry name" value="LRR_At1g61320_AtMIF1"/>
    <property type="match status" value="1"/>
</dbReference>
<dbReference type="InterPro" id="IPR053781">
    <property type="entry name" value="F-box_AtFBL13-like"/>
</dbReference>
<comment type="caution">
    <text evidence="2">The sequence shown here is derived from an EMBL/GenBank/DDBJ whole genome shotgun (WGS) entry which is preliminary data.</text>
</comment>
<dbReference type="InterPro" id="IPR055357">
    <property type="entry name" value="LRR_At1g61320_AtMIF1"/>
</dbReference>
<accession>A0A1J6IIB6</accession>
<dbReference type="Pfam" id="PF00646">
    <property type="entry name" value="F-box"/>
    <property type="match status" value="1"/>
</dbReference>
<organism evidence="2 3">
    <name type="scientific">Nicotiana attenuata</name>
    <name type="common">Coyote tobacco</name>
    <dbReference type="NCBI Taxonomy" id="49451"/>
    <lineage>
        <taxon>Eukaryota</taxon>
        <taxon>Viridiplantae</taxon>
        <taxon>Streptophyta</taxon>
        <taxon>Embryophyta</taxon>
        <taxon>Tracheophyta</taxon>
        <taxon>Spermatophyta</taxon>
        <taxon>Magnoliopsida</taxon>
        <taxon>eudicotyledons</taxon>
        <taxon>Gunneridae</taxon>
        <taxon>Pentapetalae</taxon>
        <taxon>asterids</taxon>
        <taxon>lamiids</taxon>
        <taxon>Solanales</taxon>
        <taxon>Solanaceae</taxon>
        <taxon>Nicotianoideae</taxon>
        <taxon>Nicotianeae</taxon>
        <taxon>Nicotiana</taxon>
    </lineage>
</organism>
<dbReference type="InterPro" id="IPR050232">
    <property type="entry name" value="FBL13/AtMIF1-like"/>
</dbReference>
<dbReference type="AlphaFoldDB" id="A0A1J6IIB6"/>
<gene>
    <name evidence="2" type="ORF">A4A49_16560</name>
</gene>
<proteinExistence type="predicted"/>
<protein>
    <submittedName>
        <fullName evidence="2">F-boxlrr-repeat protein</fullName>
    </submittedName>
</protein>
<dbReference type="EMBL" id="MJEQ01037192">
    <property type="protein sequence ID" value="OIS97470.1"/>
    <property type="molecule type" value="Genomic_DNA"/>
</dbReference>
<dbReference type="InterPro" id="IPR032675">
    <property type="entry name" value="LRR_dom_sf"/>
</dbReference>
<dbReference type="InterPro" id="IPR006566">
    <property type="entry name" value="FBD"/>
</dbReference>
<keyword evidence="3" id="KW-1185">Reference proteome</keyword>
<dbReference type="PANTHER" id="PTHR31900">
    <property type="entry name" value="F-BOX/RNI SUPERFAMILY PROTEIN-RELATED"/>
    <property type="match status" value="1"/>
</dbReference>